<gene>
    <name evidence="4" type="ORF">CI610_03741</name>
</gene>
<accession>A0A2H9T292</accession>
<evidence type="ECO:0000256" key="1">
    <source>
        <dbReference type="ARBA" id="ARBA00001968"/>
    </source>
</evidence>
<evidence type="ECO:0000256" key="2">
    <source>
        <dbReference type="ARBA" id="ARBA00022723"/>
    </source>
</evidence>
<comment type="cofactor">
    <cofactor evidence="1">
        <name>a divalent metal cation</name>
        <dbReference type="ChEBI" id="CHEBI:60240"/>
    </cofactor>
</comment>
<reference evidence="4" key="1">
    <citation type="journal article" date="2017" name="Appl. Environ. Microbiol.">
        <title>Molecular characterization of an Endozoicomonas-like organism causing infection in king scallop Pecten maximus L.</title>
        <authorList>
            <person name="Cano I."/>
            <person name="van Aerle R."/>
            <person name="Ross S."/>
            <person name="Verner-Jeffreys D.W."/>
            <person name="Paley R.K."/>
            <person name="Rimmer G."/>
            <person name="Ryder D."/>
            <person name="Hooper P."/>
            <person name="Stone D."/>
            <person name="Feist S.W."/>
        </authorList>
    </citation>
    <scope>NUCLEOTIDE SEQUENCE</scope>
</reference>
<dbReference type="EMBL" id="NSIT01000743">
    <property type="protein sequence ID" value="PJE77341.1"/>
    <property type="molecule type" value="Genomic_DNA"/>
</dbReference>
<dbReference type="InterPro" id="IPR027806">
    <property type="entry name" value="HARBI1_dom"/>
</dbReference>
<proteinExistence type="predicted"/>
<feature type="domain" description="DDE Tnp4" evidence="3">
    <location>
        <begin position="3"/>
        <end position="126"/>
    </location>
</feature>
<dbReference type="GO" id="GO:0046872">
    <property type="term" value="F:metal ion binding"/>
    <property type="evidence" value="ECO:0007669"/>
    <property type="project" value="UniProtKB-KW"/>
</dbReference>
<dbReference type="Pfam" id="PF13359">
    <property type="entry name" value="DDE_Tnp_4"/>
    <property type="match status" value="1"/>
</dbReference>
<protein>
    <recommendedName>
        <fullName evidence="3">DDE Tnp4 domain-containing protein</fullName>
    </recommendedName>
</protein>
<organism evidence="4">
    <name type="scientific">invertebrate metagenome</name>
    <dbReference type="NCBI Taxonomy" id="1711999"/>
    <lineage>
        <taxon>unclassified sequences</taxon>
        <taxon>metagenomes</taxon>
        <taxon>organismal metagenomes</taxon>
    </lineage>
</organism>
<evidence type="ECO:0000259" key="3">
    <source>
        <dbReference type="Pfam" id="PF13359"/>
    </source>
</evidence>
<dbReference type="PANTHER" id="PTHR23080">
    <property type="entry name" value="THAP DOMAIN PROTEIN"/>
    <property type="match status" value="1"/>
</dbReference>
<dbReference type="AlphaFoldDB" id="A0A2H9T292"/>
<keyword evidence="2" id="KW-0479">Metal-binding</keyword>
<comment type="caution">
    <text evidence="4">The sequence shown here is derived from an EMBL/GenBank/DDBJ whole genome shotgun (WGS) entry which is preliminary data.</text>
</comment>
<sequence>MSITPTGTFSFISELYSGSISDKRIVVDSNFLDKVERGDDIMADRGFLIRGELALRGATLNIPPFSNGKQLCPQAVTKTRRIAHARIHVERAIGRLKNFEILQKFIPLKMKKIMNKIVLVCAILCNLDKQLVK</sequence>
<name>A0A2H9T292_9ZZZZ</name>
<dbReference type="PANTHER" id="PTHR23080:SF143">
    <property type="entry name" value="SI:DKEY-56D12.4"/>
    <property type="match status" value="1"/>
</dbReference>
<evidence type="ECO:0000313" key="4">
    <source>
        <dbReference type="EMBL" id="PJE77341.1"/>
    </source>
</evidence>